<reference evidence="2" key="1">
    <citation type="submission" date="2016-09" db="EMBL/GenBank/DDBJ databases">
        <authorList>
            <person name="Wan X."/>
            <person name="Hou S."/>
        </authorList>
    </citation>
    <scope>NUCLEOTIDE SEQUENCE [LARGE SCALE GENOMIC DNA]</scope>
    <source>
        <strain evidence="2">KH87</strain>
    </source>
</reference>
<dbReference type="EMBL" id="MKEK01000001">
    <property type="protein sequence ID" value="OEY70324.1"/>
    <property type="molecule type" value="Genomic_DNA"/>
</dbReference>
<dbReference type="OrthoDB" id="8609885at2"/>
<dbReference type="AlphaFoldDB" id="A0A1E7Q803"/>
<dbReference type="RefSeq" id="WP_070049878.1">
    <property type="nucleotide sequence ID" value="NZ_CBCSDO010000008.1"/>
</dbReference>
<protein>
    <submittedName>
        <fullName evidence="1">Uncharacterized protein</fullName>
    </submittedName>
</protein>
<sequence length="599" mass="65575">MSIIELRFTRTGPGVVSPVTLRFGGDEPIPPVPIVEPNLIMAVSARYTQRTSRMVQLIKASWQSGDIANAVNVRWSSNPVTIKLLHSVWQATPLLTQQSGTEWSSNWPLITQQTMFNWGGYQQLINQIKINWADWPIVSVQSKATWLPVTTLQQLQTKQHWQQTDIAEQFINLFYNHGGDIHRSYTLPYGPRPPSYICSNDARPSKGTITLRFHTPSTPTSGVVTLRFSNEHNPVICELDIGGGLIPPLPDLPTIDDTKPITPPRRRSYIMQPELRCYRVSDNTEINIISANWSISRSQWGASISLVCGSKGDKDLLFAGGPQEFKLLINGYTFYGLAEEPSVSAQFGKTTWTVTGRSNVAELASPNAAPRSYSNSIAKGIAALVTDELSGTGWTLDYGPAQFNVPAGVFSYQNKTPIEAIAQIAAAVGAMVYADGATKTIYIRAKWPVTPWAISSAIPDIAVHDDVILQYSTQPVVAPLYNKVMVRGEQQGVFGGVKRTGTAGDKLAPDVIEPLITDNLAARQRGTAELAESGNKDNVSLTLPIMDLLPPCMPGQILGVTWQAETYKALIDSLSISGQRSQNGQLTVRQTVGALRSYE</sequence>
<dbReference type="Proteomes" id="UP000242258">
    <property type="component" value="Unassembled WGS sequence"/>
</dbReference>
<dbReference type="STRING" id="1628148.BI198_12655"/>
<comment type="caution">
    <text evidence="1">The sequence shown here is derived from an EMBL/GenBank/DDBJ whole genome shotgun (WGS) entry which is preliminary data.</text>
</comment>
<evidence type="ECO:0000313" key="2">
    <source>
        <dbReference type="Proteomes" id="UP000242258"/>
    </source>
</evidence>
<gene>
    <name evidence="1" type="ORF">BI198_12655</name>
</gene>
<evidence type="ECO:0000313" key="1">
    <source>
        <dbReference type="EMBL" id="OEY70324.1"/>
    </source>
</evidence>
<keyword evidence="2" id="KW-1185">Reference proteome</keyword>
<organism evidence="1 2">
    <name type="scientific">Rheinheimera salexigens</name>
    <dbReference type="NCBI Taxonomy" id="1628148"/>
    <lineage>
        <taxon>Bacteria</taxon>
        <taxon>Pseudomonadati</taxon>
        <taxon>Pseudomonadota</taxon>
        <taxon>Gammaproteobacteria</taxon>
        <taxon>Chromatiales</taxon>
        <taxon>Chromatiaceae</taxon>
        <taxon>Rheinheimera</taxon>
    </lineage>
</organism>
<accession>A0A1E7Q803</accession>
<proteinExistence type="predicted"/>
<name>A0A1E7Q803_9GAMM</name>